<dbReference type="AlphaFoldDB" id="A0A182JYM3"/>
<name>A0A182JYM3_9DIPT</name>
<keyword evidence="7" id="KW-0325">Glycoprotein</keyword>
<sequence>MQLKHLHFGLMVGFFMHLKAGESNQQLLDFVAQIKASHLNQCREVALVFVEPLPIAAKVIQLNTSVVPVLLTDGNWDAVALEASCGIVFTSLFKDETDQDVVQSIVSSLSINRNGTLKQPIGLDPVALLNLSTAYKWHFTLLTFGPLEYATCFIVPRAGLVPIWYILVAPFDTATWLSILLTGIVIVLLLKLYGKSSLFGSTIMLLQSVFTSPNRIARSHFERRILTACMLGCLVLVSSYQSIIYSLISNPIYYAELDTEQLINSSCAIYMLNELEGIDTFRDMFVDKAQFQSGISCLCATCQMKYIMRNNSKTFQQYRISRHRTHPFPMLIALVDLHYQPLNELVRFYVTSFFEAGLTAKLIHDGHALDNKLASFKHSQENASMQLQLADLQIVWIVLELGLATATMCFIGYKIGTI</sequence>
<evidence type="ECO:0000256" key="6">
    <source>
        <dbReference type="ARBA" id="ARBA00023170"/>
    </source>
</evidence>
<reference evidence="10" key="2">
    <citation type="submission" date="2020-05" db="UniProtKB">
        <authorList>
            <consortium name="EnsemblMetazoa"/>
        </authorList>
    </citation>
    <scope>IDENTIFICATION</scope>
    <source>
        <strain evidence="10">ACHKN1017</strain>
    </source>
</reference>
<dbReference type="VEuPathDB" id="VectorBase:ACHR003605"/>
<dbReference type="GO" id="GO:0005886">
    <property type="term" value="C:plasma membrane"/>
    <property type="evidence" value="ECO:0007669"/>
    <property type="project" value="UniProtKB-SubCell"/>
</dbReference>
<dbReference type="InterPro" id="IPR052192">
    <property type="entry name" value="Insect_Ionotropic_Sensory_Rcpt"/>
</dbReference>
<evidence type="ECO:0000256" key="5">
    <source>
        <dbReference type="ARBA" id="ARBA00023136"/>
    </source>
</evidence>
<keyword evidence="6" id="KW-0675">Receptor</keyword>
<evidence type="ECO:0000256" key="9">
    <source>
        <dbReference type="SAM" id="SignalP"/>
    </source>
</evidence>
<evidence type="ECO:0000256" key="2">
    <source>
        <dbReference type="ARBA" id="ARBA00022475"/>
    </source>
</evidence>
<evidence type="ECO:0000256" key="3">
    <source>
        <dbReference type="ARBA" id="ARBA00022692"/>
    </source>
</evidence>
<keyword evidence="4 8" id="KW-1133">Transmembrane helix</keyword>
<keyword evidence="11" id="KW-1185">Reference proteome</keyword>
<dbReference type="PANTHER" id="PTHR42643:SF24">
    <property type="entry name" value="IONOTROPIC RECEPTOR 60A"/>
    <property type="match status" value="1"/>
</dbReference>
<protein>
    <recommendedName>
        <fullName evidence="12">Ionotropic glutamate receptor C-terminal domain-containing protein</fullName>
    </recommendedName>
</protein>
<comment type="subcellular location">
    <subcellularLocation>
        <location evidence="1">Cell membrane</location>
        <topology evidence="1">Multi-pass membrane protein</topology>
    </subcellularLocation>
</comment>
<reference evidence="11" key="1">
    <citation type="submission" date="2013-03" db="EMBL/GenBank/DDBJ databases">
        <title>The Genome Sequence of Anopheles christyi ACHKN1017.</title>
        <authorList>
            <consortium name="The Broad Institute Genomics Platform"/>
            <person name="Neafsey D.E."/>
            <person name="Besansky N."/>
            <person name="Walker B."/>
            <person name="Young S.K."/>
            <person name="Zeng Q."/>
            <person name="Gargeya S."/>
            <person name="Fitzgerald M."/>
            <person name="Haas B."/>
            <person name="Abouelleil A."/>
            <person name="Allen A.W."/>
            <person name="Alvarado L."/>
            <person name="Arachchi H.M."/>
            <person name="Berlin A.M."/>
            <person name="Chapman S.B."/>
            <person name="Gainer-Dewar J."/>
            <person name="Goldberg J."/>
            <person name="Griggs A."/>
            <person name="Gujja S."/>
            <person name="Hansen M."/>
            <person name="Howarth C."/>
            <person name="Imamovic A."/>
            <person name="Ireland A."/>
            <person name="Larimer J."/>
            <person name="McCowan C."/>
            <person name="Murphy C."/>
            <person name="Pearson M."/>
            <person name="Poon T.W."/>
            <person name="Priest M."/>
            <person name="Roberts A."/>
            <person name="Saif S."/>
            <person name="Shea T."/>
            <person name="Sisk P."/>
            <person name="Sykes S."/>
            <person name="Wortman J."/>
            <person name="Nusbaum C."/>
            <person name="Birren B."/>
        </authorList>
    </citation>
    <scope>NUCLEOTIDE SEQUENCE [LARGE SCALE GENOMIC DNA]</scope>
    <source>
        <strain evidence="11">ACHKN1017</strain>
    </source>
</reference>
<dbReference type="Proteomes" id="UP000075881">
    <property type="component" value="Unassembled WGS sequence"/>
</dbReference>
<keyword evidence="2" id="KW-1003">Cell membrane</keyword>
<feature type="transmembrane region" description="Helical" evidence="8">
    <location>
        <begin position="394"/>
        <end position="413"/>
    </location>
</feature>
<accession>A0A182JYM3</accession>
<evidence type="ECO:0000313" key="11">
    <source>
        <dbReference type="Proteomes" id="UP000075881"/>
    </source>
</evidence>
<evidence type="ECO:0000256" key="8">
    <source>
        <dbReference type="SAM" id="Phobius"/>
    </source>
</evidence>
<feature type="transmembrane region" description="Helical" evidence="8">
    <location>
        <begin position="225"/>
        <end position="248"/>
    </location>
</feature>
<feature type="signal peptide" evidence="9">
    <location>
        <begin position="1"/>
        <end position="21"/>
    </location>
</feature>
<keyword evidence="9" id="KW-0732">Signal</keyword>
<dbReference type="EnsemblMetazoa" id="ACHR003605-RA">
    <property type="protein sequence ID" value="ACHR003605-PA"/>
    <property type="gene ID" value="ACHR003605"/>
</dbReference>
<evidence type="ECO:0000256" key="7">
    <source>
        <dbReference type="ARBA" id="ARBA00023180"/>
    </source>
</evidence>
<keyword evidence="3 8" id="KW-0812">Transmembrane</keyword>
<keyword evidence="5 8" id="KW-0472">Membrane</keyword>
<proteinExistence type="predicted"/>
<dbReference type="PANTHER" id="PTHR42643">
    <property type="entry name" value="IONOTROPIC RECEPTOR 20A-RELATED"/>
    <property type="match status" value="1"/>
</dbReference>
<evidence type="ECO:0008006" key="12">
    <source>
        <dbReference type="Google" id="ProtNLM"/>
    </source>
</evidence>
<evidence type="ECO:0000256" key="4">
    <source>
        <dbReference type="ARBA" id="ARBA00022989"/>
    </source>
</evidence>
<evidence type="ECO:0000313" key="10">
    <source>
        <dbReference type="EnsemblMetazoa" id="ACHR003605-PA"/>
    </source>
</evidence>
<organism evidence="10 11">
    <name type="scientific">Anopheles christyi</name>
    <dbReference type="NCBI Taxonomy" id="43041"/>
    <lineage>
        <taxon>Eukaryota</taxon>
        <taxon>Metazoa</taxon>
        <taxon>Ecdysozoa</taxon>
        <taxon>Arthropoda</taxon>
        <taxon>Hexapoda</taxon>
        <taxon>Insecta</taxon>
        <taxon>Pterygota</taxon>
        <taxon>Neoptera</taxon>
        <taxon>Endopterygota</taxon>
        <taxon>Diptera</taxon>
        <taxon>Nematocera</taxon>
        <taxon>Culicoidea</taxon>
        <taxon>Culicidae</taxon>
        <taxon>Anophelinae</taxon>
        <taxon>Anopheles</taxon>
    </lineage>
</organism>
<feature type="transmembrane region" description="Helical" evidence="8">
    <location>
        <begin position="173"/>
        <end position="194"/>
    </location>
</feature>
<feature type="chain" id="PRO_5008124833" description="Ionotropic glutamate receptor C-terminal domain-containing protein" evidence="9">
    <location>
        <begin position="22"/>
        <end position="418"/>
    </location>
</feature>
<evidence type="ECO:0000256" key="1">
    <source>
        <dbReference type="ARBA" id="ARBA00004651"/>
    </source>
</evidence>